<sequence length="119" mass="14522">MNMINRFMTDFDPAQLDMETVEQMAWMMGVDLDKIRADIERRQELHRIAWTQRRQKLGKSKAFHRYEEVFSHAGKQVFYNDWHDVYAVFGLKKARKTSKHSMRRSCWFITIKRYKTNEK</sequence>
<proteinExistence type="predicted"/>
<organism evidence="1 2">
    <name type="scientific">Vreelandella sulfidaeris</name>
    <dbReference type="NCBI Taxonomy" id="115553"/>
    <lineage>
        <taxon>Bacteria</taxon>
        <taxon>Pseudomonadati</taxon>
        <taxon>Pseudomonadota</taxon>
        <taxon>Gammaproteobacteria</taxon>
        <taxon>Oceanospirillales</taxon>
        <taxon>Halomonadaceae</taxon>
        <taxon>Vreelandella</taxon>
    </lineage>
</organism>
<evidence type="ECO:0000313" key="1">
    <source>
        <dbReference type="EMBL" id="BBI61713.1"/>
    </source>
</evidence>
<dbReference type="AlphaFoldDB" id="A0A455U8Z9"/>
<evidence type="ECO:0000313" key="2">
    <source>
        <dbReference type="Proteomes" id="UP000320231"/>
    </source>
</evidence>
<dbReference type="KEGG" id="hsr:HSBAA_30190"/>
<reference evidence="1 2" key="1">
    <citation type="journal article" date="2019" name="Microbiol. Resour. Announc.">
        <title>Complete Genome Sequence of Halomonas sulfidaeris Strain Esulfide1 Isolated from a Metal Sulfide Rock at a Depth of 2,200 Meters, Obtained Using Nanopore Sequencing.</title>
        <authorList>
            <person name="Saito M."/>
            <person name="Nishigata A."/>
            <person name="Galipon J."/>
            <person name="Arakawa K."/>
        </authorList>
    </citation>
    <scope>NUCLEOTIDE SEQUENCE [LARGE SCALE GENOMIC DNA]</scope>
    <source>
        <strain evidence="1 2">ATCC BAA-803</strain>
    </source>
</reference>
<dbReference type="EMBL" id="AP019514">
    <property type="protein sequence ID" value="BBI61713.1"/>
    <property type="molecule type" value="Genomic_DNA"/>
</dbReference>
<accession>A0A455U8Z9</accession>
<gene>
    <name evidence="1" type="ORF">HSBAA_30190</name>
</gene>
<name>A0A455U8Z9_9GAMM</name>
<dbReference type="Proteomes" id="UP000320231">
    <property type="component" value="Chromosome"/>
</dbReference>
<protein>
    <submittedName>
        <fullName evidence="1">Uncharacterized protein</fullName>
    </submittedName>
</protein>